<name>A0A7S0QGW5_9CRYP</name>
<dbReference type="EMBL" id="HBEZ01014399">
    <property type="protein sequence ID" value="CAD8630281.1"/>
    <property type="molecule type" value="Transcribed_RNA"/>
</dbReference>
<dbReference type="PROSITE" id="PS01032">
    <property type="entry name" value="PPM_1"/>
    <property type="match status" value="1"/>
</dbReference>
<feature type="compositionally biased region" description="Basic and acidic residues" evidence="6">
    <location>
        <begin position="43"/>
        <end position="63"/>
    </location>
</feature>
<gene>
    <name evidence="8" type="ORF">CCUR1050_LOCUS7960</name>
</gene>
<dbReference type="Gene3D" id="3.30.1370.10">
    <property type="entry name" value="K Homology domain, type 1"/>
    <property type="match status" value="3"/>
</dbReference>
<dbReference type="SMART" id="SM00332">
    <property type="entry name" value="PP2Cc"/>
    <property type="match status" value="1"/>
</dbReference>
<evidence type="ECO:0000256" key="2">
    <source>
        <dbReference type="ARBA" id="ARBA00022801"/>
    </source>
</evidence>
<dbReference type="SMART" id="SM00322">
    <property type="entry name" value="KH"/>
    <property type="match status" value="3"/>
</dbReference>
<feature type="region of interest" description="Disordered" evidence="6">
    <location>
        <begin position="352"/>
        <end position="376"/>
    </location>
</feature>
<feature type="domain" description="PPM-type phosphatase" evidence="7">
    <location>
        <begin position="662"/>
        <end position="946"/>
    </location>
</feature>
<dbReference type="SUPFAM" id="SSF54791">
    <property type="entry name" value="Eukaryotic type KH-domain (KH-domain type I)"/>
    <property type="match status" value="3"/>
</dbReference>
<feature type="region of interest" description="Disordered" evidence="6">
    <location>
        <begin position="1"/>
        <end position="104"/>
    </location>
</feature>
<organism evidence="8">
    <name type="scientific">Cryptomonas curvata</name>
    <dbReference type="NCBI Taxonomy" id="233186"/>
    <lineage>
        <taxon>Eukaryota</taxon>
        <taxon>Cryptophyceae</taxon>
        <taxon>Cryptomonadales</taxon>
        <taxon>Cryptomonadaceae</taxon>
        <taxon>Cryptomonas</taxon>
    </lineage>
</organism>
<dbReference type="GO" id="GO:0004722">
    <property type="term" value="F:protein serine/threonine phosphatase activity"/>
    <property type="evidence" value="ECO:0007669"/>
    <property type="project" value="InterPro"/>
</dbReference>
<proteinExistence type="inferred from homology"/>
<feature type="region of interest" description="Disordered" evidence="6">
    <location>
        <begin position="454"/>
        <end position="656"/>
    </location>
</feature>
<accession>A0A7S0QGW5</accession>
<dbReference type="PROSITE" id="PS50084">
    <property type="entry name" value="KH_TYPE_1"/>
    <property type="match status" value="3"/>
</dbReference>
<dbReference type="SUPFAM" id="SSF81606">
    <property type="entry name" value="PP2C-like"/>
    <property type="match status" value="1"/>
</dbReference>
<evidence type="ECO:0000256" key="6">
    <source>
        <dbReference type="SAM" id="MobiDB-lite"/>
    </source>
</evidence>
<dbReference type="PANTHER" id="PTHR47992">
    <property type="entry name" value="PROTEIN PHOSPHATASE"/>
    <property type="match status" value="1"/>
</dbReference>
<dbReference type="GO" id="GO:0046872">
    <property type="term" value="F:metal ion binding"/>
    <property type="evidence" value="ECO:0007669"/>
    <property type="project" value="UniProtKB-KW"/>
</dbReference>
<sequence>MAPNAGMEAKQPGVEAQNTMQPAHHPPPSDAVPPAARQGGEASRPRAETKSEPRVEARGDRSRVTARGAAPAGANAQRGEGAAAPGAASGGDRERSGQNVDRAAGPVSTLEFKVPAESAGMIVGKKGAQIKRLKQDCNVRVWLKNDEEGEEAQSKTVYLEGYGSGLDKALLIMCETLAQWAENSKQDPQRTLMDYWMKELKAQPQRPAPAAPSRKGGGQQASPGGRGGKGGQPEDQNKPSVVVQYKIPAEAARWVVGKQGKTINQLKKETGCSIAFGNENLADPTSKILLVQGAEEDCAEARKRIVDSLAKSKMEIAVGTTNADDMMAAYRARMHWLEERFERLSITAVETGHGKQEKQAGNGPADRPVRQSSHTLSVAPGKVEIHITKAAAAMIIGKKGAMHKHLQIKTGAVISVEQDALADGRKKMTIEGSEQSINNARRMVEDILRQCDDSKYEETERKKQAEDEEKRRAEEAVRRQRKEEQARRQAQELAEREAAEREVARRAEEERRWKEKQEKAAREAEKKRIFNERIASNPFSFLDAEDGADEEPEEAPQPQPSNTKENAVSKKKKKRSKGGEGAATAGSGPAPSASQHDAPAAAEERDADAEDASGRGGDGDAERIHAELEPVEEARDFSEGAERDAAGQAQESAEGESCLQLKAALLTRRGVDHENEDRALMGEFADMVSAPLKAALLGKSRSKQMPVFAVFDGHGGDGASEHAKNHLVPNVVEALEAQHAAGAEGDDALREAYAAGFARTEEQLRERAASTGDRSGTCAVCVVVWEQDGVFTLHAANLGDCRAMVARRDDSGKLVGVRVTDDQRAVTPDEKRRIEAAGGKVVDNRALGDLIPSRSLGDFKTKDKCPGAVIATPDVRSFELTGRDRWLLLASDGLWDDLKVDRIMEILSKERDPKAANKALSSAVIRKCGAKQHKPKDDLTIISVYMP</sequence>
<evidence type="ECO:0000256" key="4">
    <source>
        <dbReference type="PROSITE-ProRule" id="PRU00117"/>
    </source>
</evidence>
<dbReference type="InterPro" id="IPR004087">
    <property type="entry name" value="KH_dom"/>
</dbReference>
<keyword evidence="2 5" id="KW-0378">Hydrolase</keyword>
<evidence type="ECO:0000256" key="3">
    <source>
        <dbReference type="ARBA" id="ARBA00022912"/>
    </source>
</evidence>
<reference evidence="8" key="1">
    <citation type="submission" date="2021-01" db="EMBL/GenBank/DDBJ databases">
        <authorList>
            <person name="Corre E."/>
            <person name="Pelletier E."/>
            <person name="Niang G."/>
            <person name="Scheremetjew M."/>
            <person name="Finn R."/>
            <person name="Kale V."/>
            <person name="Holt S."/>
            <person name="Cochrane G."/>
            <person name="Meng A."/>
            <person name="Brown T."/>
            <person name="Cohen L."/>
        </authorList>
    </citation>
    <scope>NUCLEOTIDE SEQUENCE</scope>
    <source>
        <strain evidence="8">CCAP979/52</strain>
    </source>
</reference>
<dbReference type="InterPro" id="IPR001932">
    <property type="entry name" value="PPM-type_phosphatase-like_dom"/>
</dbReference>
<keyword evidence="1" id="KW-0479">Metal-binding</keyword>
<dbReference type="InterPro" id="IPR015655">
    <property type="entry name" value="PP2C"/>
</dbReference>
<evidence type="ECO:0000256" key="1">
    <source>
        <dbReference type="ARBA" id="ARBA00022723"/>
    </source>
</evidence>
<keyword evidence="4" id="KW-0694">RNA-binding</keyword>
<keyword evidence="3 5" id="KW-0904">Protein phosphatase</keyword>
<dbReference type="CDD" id="cd00143">
    <property type="entry name" value="PP2Cc"/>
    <property type="match status" value="1"/>
</dbReference>
<dbReference type="InterPro" id="IPR036612">
    <property type="entry name" value="KH_dom_type_1_sf"/>
</dbReference>
<dbReference type="GO" id="GO:0003723">
    <property type="term" value="F:RNA binding"/>
    <property type="evidence" value="ECO:0007669"/>
    <property type="project" value="UniProtKB-UniRule"/>
</dbReference>
<evidence type="ECO:0000256" key="5">
    <source>
        <dbReference type="RuleBase" id="RU003465"/>
    </source>
</evidence>
<dbReference type="PROSITE" id="PS51746">
    <property type="entry name" value="PPM_2"/>
    <property type="match status" value="1"/>
</dbReference>
<dbReference type="Pfam" id="PF00481">
    <property type="entry name" value="PP2C"/>
    <property type="match status" value="1"/>
</dbReference>
<dbReference type="AlphaFoldDB" id="A0A7S0QGW5"/>
<feature type="compositionally biased region" description="Gly residues" evidence="6">
    <location>
        <begin position="215"/>
        <end position="231"/>
    </location>
</feature>
<comment type="similarity">
    <text evidence="5">Belongs to the PP2C family.</text>
</comment>
<feature type="compositionally biased region" description="Low complexity" evidence="6">
    <location>
        <begin position="65"/>
        <end position="87"/>
    </location>
</feature>
<dbReference type="CDD" id="cd00105">
    <property type="entry name" value="KH-I"/>
    <property type="match status" value="3"/>
</dbReference>
<feature type="region of interest" description="Disordered" evidence="6">
    <location>
        <begin position="202"/>
        <end position="238"/>
    </location>
</feature>
<evidence type="ECO:0000313" key="8">
    <source>
        <dbReference type="EMBL" id="CAD8630281.1"/>
    </source>
</evidence>
<dbReference type="Pfam" id="PF00013">
    <property type="entry name" value="KH_1"/>
    <property type="match status" value="3"/>
</dbReference>
<dbReference type="InterPro" id="IPR036457">
    <property type="entry name" value="PPM-type-like_dom_sf"/>
</dbReference>
<dbReference type="Gene3D" id="3.60.40.10">
    <property type="entry name" value="PPM-type phosphatase domain"/>
    <property type="match status" value="1"/>
</dbReference>
<feature type="compositionally biased region" description="Low complexity" evidence="6">
    <location>
        <begin position="582"/>
        <end position="601"/>
    </location>
</feature>
<feature type="compositionally biased region" description="Acidic residues" evidence="6">
    <location>
        <begin position="543"/>
        <end position="554"/>
    </location>
</feature>
<feature type="compositionally biased region" description="Low complexity" evidence="6">
    <location>
        <begin position="646"/>
        <end position="656"/>
    </location>
</feature>
<evidence type="ECO:0000259" key="7">
    <source>
        <dbReference type="PROSITE" id="PS51746"/>
    </source>
</evidence>
<dbReference type="InterPro" id="IPR004088">
    <property type="entry name" value="KH_dom_type_1"/>
</dbReference>
<dbReference type="InterPro" id="IPR000222">
    <property type="entry name" value="PP2C_BS"/>
</dbReference>
<feature type="compositionally biased region" description="Basic and acidic residues" evidence="6">
    <location>
        <begin position="454"/>
        <end position="531"/>
    </location>
</feature>
<feature type="compositionally biased region" description="Basic and acidic residues" evidence="6">
    <location>
        <begin position="617"/>
        <end position="645"/>
    </location>
</feature>
<protein>
    <recommendedName>
        <fullName evidence="7">PPM-type phosphatase domain-containing protein</fullName>
    </recommendedName>
</protein>